<protein>
    <recommendedName>
        <fullName evidence="3">DUF2063 domain-containing protein</fullName>
    </recommendedName>
</protein>
<dbReference type="Proteomes" id="UP001165542">
    <property type="component" value="Unassembled WGS sequence"/>
</dbReference>
<name>A0ABT2EE54_9GAMM</name>
<evidence type="ECO:0008006" key="3">
    <source>
        <dbReference type="Google" id="ProtNLM"/>
    </source>
</evidence>
<evidence type="ECO:0000313" key="2">
    <source>
        <dbReference type="Proteomes" id="UP001165542"/>
    </source>
</evidence>
<reference evidence="1" key="1">
    <citation type="submission" date="2021-11" db="EMBL/GenBank/DDBJ databases">
        <title>Halomonas sp., isolated from a coastal aquaculture zone in Dongshan Bay.</title>
        <authorList>
            <person name="Lin W."/>
        </authorList>
    </citation>
    <scope>NUCLEOTIDE SEQUENCE</scope>
    <source>
        <strain evidence="1">Yzlin-01</strain>
    </source>
</reference>
<proteinExistence type="predicted"/>
<gene>
    <name evidence="1" type="ORF">LLY24_11170</name>
</gene>
<organism evidence="1 2">
    <name type="scientific">Halomonas dongshanensis</name>
    <dbReference type="NCBI Taxonomy" id="2890835"/>
    <lineage>
        <taxon>Bacteria</taxon>
        <taxon>Pseudomonadati</taxon>
        <taxon>Pseudomonadota</taxon>
        <taxon>Gammaproteobacteria</taxon>
        <taxon>Oceanospirillales</taxon>
        <taxon>Halomonadaceae</taxon>
        <taxon>Halomonas</taxon>
    </lineage>
</organism>
<sequence length="231" mass="26348">MGASLSPRSAQVIDLESVRQRHQAQQRLVRLAPELDGMEMVYQLASDPESYYGMPILAWGLRGQDEIVALVPWMDTLAVCHELQQSESGRFVGYRDPEIDDICTLPPEHKYQELLAAADYFEYEEASEPTLIQQLPDTLGTHALCMDHPDHPWHLKQVHGWRLYSDGHIDALLADETKPCLTPILPSDDCLYSAQTRHKLVYFFQRHIANRILDEDPATLDALALMVMPER</sequence>
<keyword evidence="2" id="KW-1185">Reference proteome</keyword>
<accession>A0ABT2EE54</accession>
<dbReference type="EMBL" id="JAJISC010000005">
    <property type="protein sequence ID" value="MCS2609871.1"/>
    <property type="molecule type" value="Genomic_DNA"/>
</dbReference>
<evidence type="ECO:0000313" key="1">
    <source>
        <dbReference type="EMBL" id="MCS2609871.1"/>
    </source>
</evidence>
<comment type="caution">
    <text evidence="1">The sequence shown here is derived from an EMBL/GenBank/DDBJ whole genome shotgun (WGS) entry which is preliminary data.</text>
</comment>
<dbReference type="RefSeq" id="WP_259036380.1">
    <property type="nucleotide sequence ID" value="NZ_JAJISC010000005.1"/>
</dbReference>